<proteinExistence type="predicted"/>
<evidence type="ECO:0000313" key="1">
    <source>
        <dbReference type="EMBL" id="AVL47218.1"/>
    </source>
</evidence>
<dbReference type="Proteomes" id="UP000239717">
    <property type="component" value="Chromosome"/>
</dbReference>
<reference evidence="2" key="1">
    <citation type="submission" date="2018-03" db="EMBL/GenBank/DDBJ databases">
        <title>FDA dAtabase for Regulatory Grade micrObial Sequences (FDA-ARGOS): Supporting development and validation of Infectious Disease Dx tests.</title>
        <authorList>
            <person name="Kerrigan L."/>
            <person name="Tallon L."/>
            <person name="Sadzewicz L."/>
            <person name="Sengamalay N."/>
            <person name="Ott S."/>
            <person name="Godinez A."/>
            <person name="Nagaraj S."/>
            <person name="Vavikolanu K."/>
            <person name="Vyas G."/>
            <person name="Nadendla S."/>
            <person name="George J."/>
            <person name="Sichtig H."/>
        </authorList>
    </citation>
    <scope>NUCLEOTIDE SEQUENCE [LARGE SCALE GENOMIC DNA]</scope>
    <source>
        <strain evidence="2">FDAARGOS_295</strain>
    </source>
</reference>
<dbReference type="AlphaFoldDB" id="A0AAD0HBL2"/>
<dbReference type="NCBIfam" id="TIGR02681">
    <property type="entry name" value="phage_pRha"/>
    <property type="match status" value="1"/>
</dbReference>
<accession>A0AAD0HBL2</accession>
<name>A0AAD0HBL2_CAMJU</name>
<dbReference type="InterPro" id="IPR014054">
    <property type="entry name" value="Phage_regulatory_Rha"/>
</dbReference>
<gene>
    <name evidence="1" type="ORF">CEP74_05235</name>
</gene>
<dbReference type="Pfam" id="PF09669">
    <property type="entry name" value="Phage_pRha"/>
    <property type="match status" value="1"/>
</dbReference>
<sequence length="245" mass="28712">MNNVIIINNQEVIFENKDEQVFCTSLDVAKVFGKRHDHVLRDIENILNDLREIGTSKDLLNFGETYRNTEIRGFGKVKGKTRKDRCYNLTRDGFSLLAMGFTGKKALQFKIAFINAFNEMENIIRSNNQNNTTIDSNIYYKELCDRLLIENKELKSENTNLKRHINGELYLEFLNKLNTFSKIHFKNSKSKALDYIYKTIAIEFMCPTYYDFDISDLESDPRYLRYAIDLCNDAISNNFLSRKLI</sequence>
<dbReference type="EMBL" id="CP027403">
    <property type="protein sequence ID" value="AVL47218.1"/>
    <property type="molecule type" value="Genomic_DNA"/>
</dbReference>
<organism evidence="1 2">
    <name type="scientific">Campylobacter jejuni subsp. doylei</name>
    <dbReference type="NCBI Taxonomy" id="32021"/>
    <lineage>
        <taxon>Bacteria</taxon>
        <taxon>Pseudomonadati</taxon>
        <taxon>Campylobacterota</taxon>
        <taxon>Epsilonproteobacteria</taxon>
        <taxon>Campylobacterales</taxon>
        <taxon>Campylobacteraceae</taxon>
        <taxon>Campylobacter</taxon>
    </lineage>
</organism>
<protein>
    <submittedName>
        <fullName evidence="1">Phage regulatory protein</fullName>
    </submittedName>
</protein>
<evidence type="ECO:0000313" key="2">
    <source>
        <dbReference type="Proteomes" id="UP000239717"/>
    </source>
</evidence>